<proteinExistence type="predicted"/>
<gene>
    <name evidence="1" type="ORF">GGU10DRAFT_379095</name>
</gene>
<organism evidence="1 2">
    <name type="scientific">Lentinula aff. detonsa</name>
    <dbReference type="NCBI Taxonomy" id="2804958"/>
    <lineage>
        <taxon>Eukaryota</taxon>
        <taxon>Fungi</taxon>
        <taxon>Dikarya</taxon>
        <taxon>Basidiomycota</taxon>
        <taxon>Agaricomycotina</taxon>
        <taxon>Agaricomycetes</taxon>
        <taxon>Agaricomycetidae</taxon>
        <taxon>Agaricales</taxon>
        <taxon>Marasmiineae</taxon>
        <taxon>Omphalotaceae</taxon>
        <taxon>Lentinula</taxon>
    </lineage>
</organism>
<protein>
    <recommendedName>
        <fullName evidence="3">Methyltransferase domain-containing protein</fullName>
    </recommendedName>
</protein>
<dbReference type="AlphaFoldDB" id="A0AA38K8G1"/>
<dbReference type="PANTHER" id="PTHR43591:SF24">
    <property type="entry name" value="2-METHOXY-6-POLYPRENYL-1,4-BENZOQUINOL METHYLASE, MITOCHONDRIAL"/>
    <property type="match status" value="1"/>
</dbReference>
<dbReference type="PANTHER" id="PTHR43591">
    <property type="entry name" value="METHYLTRANSFERASE"/>
    <property type="match status" value="1"/>
</dbReference>
<comment type="caution">
    <text evidence="1">The sequence shown here is derived from an EMBL/GenBank/DDBJ whole genome shotgun (WGS) entry which is preliminary data.</text>
</comment>
<keyword evidence="2" id="KW-1185">Reference proteome</keyword>
<evidence type="ECO:0000313" key="2">
    <source>
        <dbReference type="Proteomes" id="UP001163798"/>
    </source>
</evidence>
<evidence type="ECO:0000313" key="1">
    <source>
        <dbReference type="EMBL" id="KAJ3781914.1"/>
    </source>
</evidence>
<evidence type="ECO:0008006" key="3">
    <source>
        <dbReference type="Google" id="ProtNLM"/>
    </source>
</evidence>
<dbReference type="Gene3D" id="3.40.50.150">
    <property type="entry name" value="Vaccinia Virus protein VP39"/>
    <property type="match status" value="2"/>
</dbReference>
<dbReference type="EMBL" id="MU793514">
    <property type="protein sequence ID" value="KAJ3781914.1"/>
    <property type="molecule type" value="Genomic_DNA"/>
</dbReference>
<name>A0AA38K8G1_9AGAR</name>
<accession>A0AA38K8G1</accession>
<dbReference type="InterPro" id="IPR029063">
    <property type="entry name" value="SAM-dependent_MTases_sf"/>
</dbReference>
<dbReference type="SUPFAM" id="SSF53335">
    <property type="entry name" value="S-adenosyl-L-methionine-dependent methyltransferases"/>
    <property type="match status" value="2"/>
</dbReference>
<sequence>MNEPEQPSTERYYASTQYLLPADEAETKRLNKQHAIIVRAFEGRLALAPISLKTGDRVLESAAGSGIWALEFFEFNRTNGITIDMECIDISSKQFPAERPPEMRFSINTVAQLPSEWIDRFHYIHQRLMVAAMNDSLWRSAILELIRVIRTGGWVELLEIEMETLGWGIGPRSKQLCTLIQTMNAEKGVIGDLSVYLPASLKGAGFSDVRCVTRHVSIGGELGCDGKYYGEAGDNEDNRKKGYSSEEWRDIWMGMKGPVIRGGGYGIVNSEEEYQALLKDSLLEWKTSREAYTTFYTILAQLTATTRRLNKQHPIIVRAFEGRLSLAPISLKTGDRVLESAAGSGIWALEFFEFNRTNGITIDMECIDISSKQFPAERPPEMRFSINTIAQLPSEWIDRFHYIHQRLMVSAMNDSLWRSAILELIRVIRPGGWVELLEIEMETLGWGIGPRSKQLCTLIQTMYAEKGVIGDLSFYLPASLKGAGFSDVRCVTRHVSIGGELGCDGKDYGEAGDNRDNRKKGYSSEEWRDIWMGMKGPVIRGGGYGIVNSEEEYQALLEDSLLEWKTSREAYTTFYTILARFALNPPKTSFRANSLALVSIRHAHLGRKRTRYEGINTHKDIIPRELVRDGFGEVVLS</sequence>
<dbReference type="GO" id="GO:0008168">
    <property type="term" value="F:methyltransferase activity"/>
    <property type="evidence" value="ECO:0007669"/>
    <property type="project" value="TreeGrafter"/>
</dbReference>
<dbReference type="Proteomes" id="UP001163798">
    <property type="component" value="Unassembled WGS sequence"/>
</dbReference>
<dbReference type="CDD" id="cd02440">
    <property type="entry name" value="AdoMet_MTases"/>
    <property type="match status" value="2"/>
</dbReference>
<reference evidence="1" key="1">
    <citation type="submission" date="2022-08" db="EMBL/GenBank/DDBJ databases">
        <authorList>
            <consortium name="DOE Joint Genome Institute"/>
            <person name="Min B."/>
            <person name="Riley R."/>
            <person name="Sierra-Patev S."/>
            <person name="Naranjo-Ortiz M."/>
            <person name="Looney B."/>
            <person name="Konkel Z."/>
            <person name="Slot J.C."/>
            <person name="Sakamoto Y."/>
            <person name="Steenwyk J.L."/>
            <person name="Rokas A."/>
            <person name="Carro J."/>
            <person name="Camarero S."/>
            <person name="Ferreira P."/>
            <person name="Molpeceres G."/>
            <person name="Ruiz-Duenas F.J."/>
            <person name="Serrano A."/>
            <person name="Henrissat B."/>
            <person name="Drula E."/>
            <person name="Hughes K.W."/>
            <person name="Mata J.L."/>
            <person name="Ishikawa N.K."/>
            <person name="Vargas-Isla R."/>
            <person name="Ushijima S."/>
            <person name="Smith C.A."/>
            <person name="Ahrendt S."/>
            <person name="Andreopoulos W."/>
            <person name="He G."/>
            <person name="Labutti K."/>
            <person name="Lipzen A."/>
            <person name="Ng V."/>
            <person name="Sandor L."/>
            <person name="Barry K."/>
            <person name="Martinez A.T."/>
            <person name="Xiao Y."/>
            <person name="Gibbons J.G."/>
            <person name="Terashima K."/>
            <person name="Hibbett D.S."/>
            <person name="Grigoriev I.V."/>
        </authorList>
    </citation>
    <scope>NUCLEOTIDE SEQUENCE</scope>
    <source>
        <strain evidence="1">TFB10291</strain>
    </source>
</reference>